<organism evidence="3 4">
    <name type="scientific">Amycolatopsis oliviviridis</name>
    <dbReference type="NCBI Taxonomy" id="1471590"/>
    <lineage>
        <taxon>Bacteria</taxon>
        <taxon>Bacillati</taxon>
        <taxon>Actinomycetota</taxon>
        <taxon>Actinomycetes</taxon>
        <taxon>Pseudonocardiales</taxon>
        <taxon>Pseudonocardiaceae</taxon>
        <taxon>Amycolatopsis</taxon>
    </lineage>
</organism>
<dbReference type="Pfam" id="PF13628">
    <property type="entry name" value="DUF4142"/>
    <property type="match status" value="1"/>
</dbReference>
<evidence type="ECO:0000313" key="4">
    <source>
        <dbReference type="Proteomes" id="UP000635387"/>
    </source>
</evidence>
<feature type="domain" description="DUF4142" evidence="2">
    <location>
        <begin position="80"/>
        <end position="209"/>
    </location>
</feature>
<feature type="region of interest" description="Disordered" evidence="1">
    <location>
        <begin position="1"/>
        <end position="20"/>
    </location>
</feature>
<dbReference type="InterPro" id="IPR025419">
    <property type="entry name" value="DUF4142"/>
</dbReference>
<feature type="compositionally biased region" description="Basic and acidic residues" evidence="1">
    <location>
        <begin position="8"/>
        <end position="20"/>
    </location>
</feature>
<protein>
    <recommendedName>
        <fullName evidence="2">DUF4142 domain-containing protein</fullName>
    </recommendedName>
</protein>
<sequence>MRCYRRPAAHDTRTPRGAARDSRARWWRSLPRVLAVAALVGLLSSCGISATSGWHGDVPGLDHQKRTNFEAPFGPLYPADIAVLVAVSQAGYWEAPTSELIANESKNPKVKAVGAQLSKEHHALNMYNEAAAARLHVQLPLSATPQQEGWRKQIEAASGDERDRLYVQLTRAAHGSVYMKVATVRSTTQNDVVRSLAQVATEYVARHMALLESTGLANLDSLAVHSATDAEYQPTPTTAEWAFGGGVALAAAVGTLVVIRLASRQTEEATEDGVGIE</sequence>
<evidence type="ECO:0000259" key="2">
    <source>
        <dbReference type="Pfam" id="PF13628"/>
    </source>
</evidence>
<dbReference type="Proteomes" id="UP000635387">
    <property type="component" value="Unassembled WGS sequence"/>
</dbReference>
<keyword evidence="4" id="KW-1185">Reference proteome</keyword>
<name>A0ABQ3M3N3_9PSEU</name>
<accession>A0ABQ3M3N3</accession>
<dbReference type="EMBL" id="BNAY01000007">
    <property type="protein sequence ID" value="GHH28471.1"/>
    <property type="molecule type" value="Genomic_DNA"/>
</dbReference>
<proteinExistence type="predicted"/>
<evidence type="ECO:0000256" key="1">
    <source>
        <dbReference type="SAM" id="MobiDB-lite"/>
    </source>
</evidence>
<evidence type="ECO:0000313" key="3">
    <source>
        <dbReference type="EMBL" id="GHH28471.1"/>
    </source>
</evidence>
<reference evidence="4" key="1">
    <citation type="journal article" date="2019" name="Int. J. Syst. Evol. Microbiol.">
        <title>The Global Catalogue of Microorganisms (GCM) 10K type strain sequencing project: providing services to taxonomists for standard genome sequencing and annotation.</title>
        <authorList>
            <consortium name="The Broad Institute Genomics Platform"/>
            <consortium name="The Broad Institute Genome Sequencing Center for Infectious Disease"/>
            <person name="Wu L."/>
            <person name="Ma J."/>
        </authorList>
    </citation>
    <scope>NUCLEOTIDE SEQUENCE [LARGE SCALE GENOMIC DNA]</scope>
    <source>
        <strain evidence="4">CGMCC 4.7683</strain>
    </source>
</reference>
<gene>
    <name evidence="3" type="ORF">GCM10017790_59370</name>
</gene>
<comment type="caution">
    <text evidence="3">The sequence shown here is derived from an EMBL/GenBank/DDBJ whole genome shotgun (WGS) entry which is preliminary data.</text>
</comment>
<dbReference type="RefSeq" id="WP_191257687.1">
    <property type="nucleotide sequence ID" value="NZ_BNAY01000007.1"/>
</dbReference>